<feature type="non-terminal residue" evidence="1">
    <location>
        <position position="1"/>
    </location>
</feature>
<dbReference type="SUPFAM" id="SSF56436">
    <property type="entry name" value="C-type lectin-like"/>
    <property type="match status" value="1"/>
</dbReference>
<gene>
    <name evidence="1" type="ORF">MNOR_LOCUS26858</name>
</gene>
<accession>A0AAV2RNZ6</accession>
<feature type="non-terminal residue" evidence="1">
    <location>
        <position position="153"/>
    </location>
</feature>
<name>A0AAV2RNZ6_MEGNR</name>
<dbReference type="Gene3D" id="3.10.100.10">
    <property type="entry name" value="Mannose-Binding Protein A, subunit A"/>
    <property type="match status" value="1"/>
</dbReference>
<dbReference type="InterPro" id="IPR016186">
    <property type="entry name" value="C-type_lectin-like/link_sf"/>
</dbReference>
<keyword evidence="2" id="KW-1185">Reference proteome</keyword>
<proteinExistence type="predicted"/>
<dbReference type="AlphaFoldDB" id="A0AAV2RNZ6"/>
<dbReference type="EMBL" id="CAXKWB010027409">
    <property type="protein sequence ID" value="CAL4131809.1"/>
    <property type="molecule type" value="Genomic_DNA"/>
</dbReference>
<protein>
    <recommendedName>
        <fullName evidence="3">C-type lectin domain-containing protein</fullName>
    </recommendedName>
</protein>
<comment type="caution">
    <text evidence="1">The sequence shown here is derived from an EMBL/GenBank/DDBJ whole genome shotgun (WGS) entry which is preliminary data.</text>
</comment>
<dbReference type="InterPro" id="IPR016187">
    <property type="entry name" value="CTDL_fold"/>
</dbReference>
<dbReference type="Proteomes" id="UP001497623">
    <property type="component" value="Unassembled WGS sequence"/>
</dbReference>
<reference evidence="1 2" key="1">
    <citation type="submission" date="2024-05" db="EMBL/GenBank/DDBJ databases">
        <authorList>
            <person name="Wallberg A."/>
        </authorList>
    </citation>
    <scope>NUCLEOTIDE SEQUENCE [LARGE SCALE GENOMIC DNA]</scope>
</reference>
<evidence type="ECO:0000313" key="1">
    <source>
        <dbReference type="EMBL" id="CAL4131809.1"/>
    </source>
</evidence>
<evidence type="ECO:0008006" key="3">
    <source>
        <dbReference type="Google" id="ProtNLM"/>
    </source>
</evidence>
<sequence length="153" mass="17428">LHCAKDHGRIALEDNILLMQTFMYKFKQDDVEESWTGLHWRDRSEINSATLLEVFNELRDPNNPAAADEKCAFRNFNALDYLQSASCIDKKGAAVCVYVEGEGLDYDWDWHCPKDFIAHQGNCFKYFIEPSTYEDAQLSCAYVGATLAAVNNT</sequence>
<organism evidence="1 2">
    <name type="scientific">Meganyctiphanes norvegica</name>
    <name type="common">Northern krill</name>
    <name type="synonym">Thysanopoda norvegica</name>
    <dbReference type="NCBI Taxonomy" id="48144"/>
    <lineage>
        <taxon>Eukaryota</taxon>
        <taxon>Metazoa</taxon>
        <taxon>Ecdysozoa</taxon>
        <taxon>Arthropoda</taxon>
        <taxon>Crustacea</taxon>
        <taxon>Multicrustacea</taxon>
        <taxon>Malacostraca</taxon>
        <taxon>Eumalacostraca</taxon>
        <taxon>Eucarida</taxon>
        <taxon>Euphausiacea</taxon>
        <taxon>Euphausiidae</taxon>
        <taxon>Meganyctiphanes</taxon>
    </lineage>
</organism>
<evidence type="ECO:0000313" key="2">
    <source>
        <dbReference type="Proteomes" id="UP001497623"/>
    </source>
</evidence>